<dbReference type="InterPro" id="IPR052021">
    <property type="entry name" value="Type-I_RS_S_subunit"/>
</dbReference>
<feature type="coiled-coil region" evidence="4">
    <location>
        <begin position="369"/>
        <end position="396"/>
    </location>
</feature>
<dbReference type="InterPro" id="IPR044946">
    <property type="entry name" value="Restrct_endonuc_typeI_TRD_sf"/>
</dbReference>
<evidence type="ECO:0000313" key="6">
    <source>
        <dbReference type="EMBL" id="SFM95375.1"/>
    </source>
</evidence>
<dbReference type="CDD" id="cd17525">
    <property type="entry name" value="RMtype1_S_Eco15ORF14057P-TRD1-CR1_like"/>
    <property type="match status" value="1"/>
</dbReference>
<dbReference type="AlphaFoldDB" id="A0A1I4V2J8"/>
<dbReference type="PANTHER" id="PTHR30408">
    <property type="entry name" value="TYPE-1 RESTRICTION ENZYME ECOKI SPECIFICITY PROTEIN"/>
    <property type="match status" value="1"/>
</dbReference>
<keyword evidence="2" id="KW-0680">Restriction system</keyword>
<gene>
    <name evidence="6" type="ORF">SAMN05444143_10495</name>
</gene>
<protein>
    <submittedName>
        <fullName evidence="6">Type I restriction enzyme, S subunit</fullName>
    </submittedName>
</protein>
<dbReference type="SUPFAM" id="SSF116734">
    <property type="entry name" value="DNA methylase specificity domain"/>
    <property type="match status" value="2"/>
</dbReference>
<evidence type="ECO:0000256" key="1">
    <source>
        <dbReference type="ARBA" id="ARBA00010923"/>
    </source>
</evidence>
<keyword evidence="7" id="KW-1185">Reference proteome</keyword>
<feature type="domain" description="Type I restriction modification DNA specificity" evidence="5">
    <location>
        <begin position="219"/>
        <end position="387"/>
    </location>
</feature>
<dbReference type="GO" id="GO:0009307">
    <property type="term" value="P:DNA restriction-modification system"/>
    <property type="evidence" value="ECO:0007669"/>
    <property type="project" value="UniProtKB-KW"/>
</dbReference>
<keyword evidence="3" id="KW-0238">DNA-binding</keyword>
<name>A0A1I4V2J8_9FLAO</name>
<sequence length="405" mass="46341">MKQGYKNSELGIIPEEWEVKKLGDILKNYSLGGNYENVSGESDLPLIKMGNVGRGRMNISKVEYLAKDVRYSENDILHFNDILFNTRNTLELVGKVAIWKNELAFALYNSNLMRMYFKEEFIDNNDFINFQFNSGLSLSNLKRFATGTTSVAAIYTKDLLKLKIPLPPLAEQKAIADCLATWDKVIAHQTLLIKAKEERKKALMQQLLTGKKRLTGFTEEWKMVKLGDLFSERNETKIVDLPLLSIGQDGVYPQTDSNKRDISNNDKSKYKRIAPGDIGYNTMRMWQGRSALSSLEGIVSPAYTILTPKKNVNSYYFSILFKTTKLTNLFWRNSQGLVDDTLNCKYKDFSKIKYWVPSFEEQTAIATILNTAEKEIEIEEQKLADVQQQKKGLMQQLLTGKVRLV</sequence>
<organism evidence="6 7">
    <name type="scientific">Flavobacterium succinicans</name>
    <dbReference type="NCBI Taxonomy" id="29536"/>
    <lineage>
        <taxon>Bacteria</taxon>
        <taxon>Pseudomonadati</taxon>
        <taxon>Bacteroidota</taxon>
        <taxon>Flavobacteriia</taxon>
        <taxon>Flavobacteriales</taxon>
        <taxon>Flavobacteriaceae</taxon>
        <taxon>Flavobacterium</taxon>
    </lineage>
</organism>
<evidence type="ECO:0000256" key="3">
    <source>
        <dbReference type="ARBA" id="ARBA00023125"/>
    </source>
</evidence>
<dbReference type="Pfam" id="PF01420">
    <property type="entry name" value="Methylase_S"/>
    <property type="match status" value="2"/>
</dbReference>
<dbReference type="GO" id="GO:0003677">
    <property type="term" value="F:DNA binding"/>
    <property type="evidence" value="ECO:0007669"/>
    <property type="project" value="UniProtKB-KW"/>
</dbReference>
<dbReference type="EMBL" id="FOUT01000004">
    <property type="protein sequence ID" value="SFM95375.1"/>
    <property type="molecule type" value="Genomic_DNA"/>
</dbReference>
<dbReference type="Gene3D" id="3.90.220.20">
    <property type="entry name" value="DNA methylase specificity domains"/>
    <property type="match status" value="2"/>
</dbReference>
<evidence type="ECO:0000313" key="7">
    <source>
        <dbReference type="Proteomes" id="UP000182961"/>
    </source>
</evidence>
<dbReference type="Gene3D" id="1.10.287.1120">
    <property type="entry name" value="Bipartite methylase S protein"/>
    <property type="match status" value="1"/>
</dbReference>
<dbReference type="Proteomes" id="UP000182961">
    <property type="component" value="Unassembled WGS sequence"/>
</dbReference>
<evidence type="ECO:0000259" key="5">
    <source>
        <dbReference type="Pfam" id="PF01420"/>
    </source>
</evidence>
<keyword evidence="4" id="KW-0175">Coiled coil</keyword>
<dbReference type="PANTHER" id="PTHR30408:SF12">
    <property type="entry name" value="TYPE I RESTRICTION ENZYME MJAVIII SPECIFICITY SUBUNIT"/>
    <property type="match status" value="1"/>
</dbReference>
<evidence type="ECO:0000256" key="4">
    <source>
        <dbReference type="SAM" id="Coils"/>
    </source>
</evidence>
<dbReference type="InterPro" id="IPR000055">
    <property type="entry name" value="Restrct_endonuc_typeI_TRD"/>
</dbReference>
<evidence type="ECO:0000256" key="2">
    <source>
        <dbReference type="ARBA" id="ARBA00022747"/>
    </source>
</evidence>
<dbReference type="eggNOG" id="COG0732">
    <property type="taxonomic scope" value="Bacteria"/>
</dbReference>
<comment type="similarity">
    <text evidence="1">Belongs to the type-I restriction system S methylase family.</text>
</comment>
<accession>A0A1I4V2J8</accession>
<proteinExistence type="inferred from homology"/>
<feature type="domain" description="Type I restriction modification DNA specificity" evidence="5">
    <location>
        <begin position="14"/>
        <end position="187"/>
    </location>
</feature>
<reference evidence="7" key="1">
    <citation type="submission" date="2016-10" db="EMBL/GenBank/DDBJ databases">
        <authorList>
            <person name="Varghese N."/>
            <person name="Submissions S."/>
        </authorList>
    </citation>
    <scope>NUCLEOTIDE SEQUENCE [LARGE SCALE GENOMIC DNA]</scope>
    <source>
        <strain evidence="7">DSM 4002</strain>
    </source>
</reference>
<dbReference type="RefSeq" id="WP_024979919.1">
    <property type="nucleotide sequence ID" value="NZ_CBCRUM010000003.1"/>
</dbReference>